<evidence type="ECO:0000313" key="2">
    <source>
        <dbReference type="Proteomes" id="UP000885826"/>
    </source>
</evidence>
<accession>A0A9C9ELX9</accession>
<sequence length="276" mass="32617">MVKLLILLCVFSQIKNIEPDKKWEIEIITRKTQTYRLLTKKEPVTFTVEGPTYLRVYTRIFWPDASKNDQIYKIILQENETDERILTFETKISESTKDKKGHSISRWRSFYINVPDGINRYKLIHWSSPLDTILLKFAYESPKRWVDVPATEYNSILEVIEEERIVKYYELKKDKELLLKLNGPVKLKVVSRLNYDETLLGKQTYTILVEDNGKETDFPLKCYKSETISYKNRKEIVPSNGRNFYLNLDRGLHTLKFKLRGTVASSASLRFLIEEK</sequence>
<gene>
    <name evidence="1" type="ORF">ENI34_04815</name>
</gene>
<comment type="caution">
    <text evidence="1">The sequence shown here is derived from an EMBL/GenBank/DDBJ whole genome shotgun (WGS) entry which is preliminary data.</text>
</comment>
<dbReference type="EMBL" id="DRIG01000053">
    <property type="protein sequence ID" value="HEC78449.1"/>
    <property type="molecule type" value="Genomic_DNA"/>
</dbReference>
<dbReference type="AlphaFoldDB" id="A0A9C9ELX9"/>
<evidence type="ECO:0000313" key="1">
    <source>
        <dbReference type="EMBL" id="HEC78449.1"/>
    </source>
</evidence>
<reference evidence="1" key="1">
    <citation type="journal article" date="2020" name="mSystems">
        <title>Genome- and Community-Level Interaction Insights into Carbon Utilization and Element Cycling Functions of Hydrothermarchaeota in Hydrothermal Sediment.</title>
        <authorList>
            <person name="Zhou Z."/>
            <person name="Liu Y."/>
            <person name="Xu W."/>
            <person name="Pan J."/>
            <person name="Luo Z.H."/>
            <person name="Li M."/>
        </authorList>
    </citation>
    <scope>NUCLEOTIDE SEQUENCE</scope>
    <source>
        <strain evidence="1">HyVt-388</strain>
    </source>
</reference>
<protein>
    <submittedName>
        <fullName evidence="1">Uncharacterized protein</fullName>
    </submittedName>
</protein>
<proteinExistence type="predicted"/>
<name>A0A9C9ELX9_UNCW3</name>
<dbReference type="Proteomes" id="UP000885826">
    <property type="component" value="Unassembled WGS sequence"/>
</dbReference>
<organism evidence="1 2">
    <name type="scientific">candidate division WOR-3 bacterium</name>
    <dbReference type="NCBI Taxonomy" id="2052148"/>
    <lineage>
        <taxon>Bacteria</taxon>
        <taxon>Bacteria division WOR-3</taxon>
    </lineage>
</organism>